<dbReference type="GO" id="GO:0016787">
    <property type="term" value="F:hydrolase activity"/>
    <property type="evidence" value="ECO:0007669"/>
    <property type="project" value="UniProtKB-KW"/>
</dbReference>
<dbReference type="EMBL" id="QMHM01000009">
    <property type="protein sequence ID" value="RAV79129.1"/>
    <property type="molecule type" value="Genomic_DNA"/>
</dbReference>
<feature type="compositionally biased region" description="Basic and acidic residues" evidence="1">
    <location>
        <begin position="235"/>
        <end position="264"/>
    </location>
</feature>
<evidence type="ECO:0000256" key="1">
    <source>
        <dbReference type="SAM" id="MobiDB-lite"/>
    </source>
</evidence>
<proteinExistence type="predicted"/>
<reference evidence="2 3" key="1">
    <citation type="submission" date="2018-04" db="EMBL/GenBank/DDBJ databases">
        <title>Aerococcus urinae genomes.</title>
        <authorList>
            <person name="Hilt E."/>
            <person name="Gilbert N.M."/>
            <person name="Thomas-White K."/>
            <person name="Putonti C."/>
            <person name="Lewis A.L."/>
            <person name="Visck K.L."/>
            <person name="Wolfe A.J."/>
        </authorList>
    </citation>
    <scope>NUCLEOTIDE SEQUENCE [LARGE SCALE GENOMIC DNA]</scope>
    <source>
        <strain evidence="2 3">UMB7480</strain>
    </source>
</reference>
<feature type="region of interest" description="Disordered" evidence="1">
    <location>
        <begin position="227"/>
        <end position="272"/>
    </location>
</feature>
<evidence type="ECO:0000313" key="3">
    <source>
        <dbReference type="Proteomes" id="UP000251923"/>
    </source>
</evidence>
<organism evidence="2 3">
    <name type="scientific">Aerococcus urinae</name>
    <dbReference type="NCBI Taxonomy" id="1376"/>
    <lineage>
        <taxon>Bacteria</taxon>
        <taxon>Bacillati</taxon>
        <taxon>Bacillota</taxon>
        <taxon>Bacilli</taxon>
        <taxon>Lactobacillales</taxon>
        <taxon>Aerococcaceae</taxon>
        <taxon>Aerococcus</taxon>
    </lineage>
</organism>
<name>A0A329NRX0_9LACT</name>
<sequence length="272" mass="31109">MSILPKNELQKTVDTPKNFFIYGETMSGKSYLAGEFPNPLFLDTDGNASANPYPSIELRNVRGKDGHIENSILDQLDEILLELETADHTYETIVLDVIDDIVVMIEQYLCDREGVETLGDIPFGKGYAAFKSIFNKLVIDLKTLPLNVIYISRITTVTEDNVKKEYPSLAEKHVNVVNGNCDYMIQTKKIGKNYIRVVKKKRKNYDREKVDDDRILKILDTITGAFDRSQSTSKKRQDEIVKQLDDSEEEKITPKPKEEKETSQKARKKPQI</sequence>
<dbReference type="Proteomes" id="UP000251923">
    <property type="component" value="Unassembled WGS sequence"/>
</dbReference>
<dbReference type="Pfam" id="PF13479">
    <property type="entry name" value="AAA_24"/>
    <property type="match status" value="1"/>
</dbReference>
<gene>
    <name evidence="2" type="ORF">DBT54_05790</name>
</gene>
<protein>
    <submittedName>
        <fullName evidence="2">Alpha/beta hydrolase</fullName>
    </submittedName>
</protein>
<accession>A0A329NRX0</accession>
<dbReference type="GeneID" id="86859263"/>
<comment type="caution">
    <text evidence="2">The sequence shown here is derived from an EMBL/GenBank/DDBJ whole genome shotgun (WGS) entry which is preliminary data.</text>
</comment>
<dbReference type="RefSeq" id="WP_101560398.1">
    <property type="nucleotide sequence ID" value="NZ_JAMDYC010000002.1"/>
</dbReference>
<keyword evidence="2" id="KW-0378">Hydrolase</keyword>
<evidence type="ECO:0000313" key="2">
    <source>
        <dbReference type="EMBL" id="RAV79129.1"/>
    </source>
</evidence>
<dbReference type="AlphaFoldDB" id="A0A329NRX0"/>